<evidence type="ECO:0000256" key="12">
    <source>
        <dbReference type="ARBA" id="ARBA00023270"/>
    </source>
</evidence>
<dbReference type="Proteomes" id="UP001210925">
    <property type="component" value="Unassembled WGS sequence"/>
</dbReference>
<dbReference type="GO" id="GO:0005829">
    <property type="term" value="C:cytosol"/>
    <property type="evidence" value="ECO:0007669"/>
    <property type="project" value="TreeGrafter"/>
</dbReference>
<evidence type="ECO:0000313" key="15">
    <source>
        <dbReference type="Proteomes" id="UP001210925"/>
    </source>
</evidence>
<dbReference type="InterPro" id="IPR001985">
    <property type="entry name" value="S-AdoMet_decarboxylase_euk"/>
</dbReference>
<evidence type="ECO:0000256" key="2">
    <source>
        <dbReference type="ARBA" id="ARBA00004911"/>
    </source>
</evidence>
<proteinExistence type="inferred from homology"/>
<dbReference type="PANTHER" id="PTHR11570">
    <property type="entry name" value="S-ADENOSYLMETHIONINE DECARBOXYLASE"/>
    <property type="match status" value="1"/>
</dbReference>
<evidence type="ECO:0000313" key="14">
    <source>
        <dbReference type="EMBL" id="KAJ3256917.1"/>
    </source>
</evidence>
<dbReference type="SUPFAM" id="SSF56276">
    <property type="entry name" value="S-adenosylmethionine decarboxylase"/>
    <property type="match status" value="1"/>
</dbReference>
<comment type="pathway">
    <text evidence="2">Amine and polyamine biosynthesis; S-adenosylmethioninamine biosynthesis; S-adenosylmethioninamine from S-adenosyl-L-methionine: step 1/1.</text>
</comment>
<dbReference type="PROSITE" id="PS01336">
    <property type="entry name" value="ADOMETDC"/>
    <property type="match status" value="1"/>
</dbReference>
<comment type="similarity">
    <text evidence="3">Belongs to the eukaryotic AdoMetDC family.</text>
</comment>
<keyword evidence="10" id="KW-0865">Zymogen</keyword>
<dbReference type="GO" id="GO:0008295">
    <property type="term" value="P:spermidine biosynthetic process"/>
    <property type="evidence" value="ECO:0007669"/>
    <property type="project" value="UniProtKB-KW"/>
</dbReference>
<evidence type="ECO:0000256" key="6">
    <source>
        <dbReference type="ARBA" id="ARBA00022793"/>
    </source>
</evidence>
<keyword evidence="7" id="KW-0068">Autocatalytic cleavage</keyword>
<dbReference type="InterPro" id="IPR018166">
    <property type="entry name" value="S-AdoMet_deCO2ase_CS"/>
</dbReference>
<dbReference type="NCBIfam" id="TIGR00535">
    <property type="entry name" value="SAM_DCase"/>
    <property type="match status" value="1"/>
</dbReference>
<dbReference type="EMBL" id="JADGKB010000044">
    <property type="protein sequence ID" value="KAJ3256917.1"/>
    <property type="molecule type" value="Genomic_DNA"/>
</dbReference>
<comment type="caution">
    <text evidence="14">The sequence shown here is derived from an EMBL/GenBank/DDBJ whole genome shotgun (WGS) entry which is preliminary data.</text>
</comment>
<evidence type="ECO:0000256" key="8">
    <source>
        <dbReference type="ARBA" id="ARBA00023066"/>
    </source>
</evidence>
<gene>
    <name evidence="14" type="primary">SPE2</name>
    <name evidence="14" type="ORF">HK103_005035</name>
</gene>
<keyword evidence="9" id="KW-0620">Polyamine biosynthesis</keyword>
<name>A0AAD5Y7Q5_9FUNG</name>
<evidence type="ECO:0000256" key="11">
    <source>
        <dbReference type="ARBA" id="ARBA00023239"/>
    </source>
</evidence>
<dbReference type="EC" id="4.1.1.50" evidence="4"/>
<dbReference type="Pfam" id="PF01536">
    <property type="entry name" value="SAM_decarbox"/>
    <property type="match status" value="1"/>
</dbReference>
<sequence length="453" mass="52130">MTSISNSPSSNLMNSQIYQTEINLEQKLTLSGFEGPEKLLEIWFEKPPTDYRPSLSRTDTSDSELSEMEAPIHHYATKDVIQKNGLYKFKRAGLRTVDQSVWEDMLKIVQCQVLSTLKNEFVDAYLLSESSMFVYKNRLMLKTCGTTTLLHAVPRILEIAKEHCKLDKVEAIFYSRKSFLFPERQEFPHGKFGDEVAYLDNIFVPMSFETSGYVVGKINGDHWCLYVGTPLLLDSDGNSIPDDVENDEDEDDITLEILMTDLNQDAMKTFWRTKEELAQGKLPHNIDAKKHVFDGQKHRIYNESGIAKIYPESLIDDYAFDPCGYSANGLLGPYYYTIHVTPEDICSYASFETTIPVKAFLPKHTREGTEFEYTSFNEVVQKVVDVFQPGKFSTTLFVRHTMKSHLQESLLEKPLPDFRQRDRIIHSLGKWEMVFSHYELEKSPKPAIIKADR</sequence>
<evidence type="ECO:0000256" key="13">
    <source>
        <dbReference type="ARBA" id="ARBA00023317"/>
    </source>
</evidence>
<keyword evidence="13" id="KW-0670">Pyruvate</keyword>
<evidence type="ECO:0000256" key="10">
    <source>
        <dbReference type="ARBA" id="ARBA00023145"/>
    </source>
</evidence>
<evidence type="ECO:0000256" key="9">
    <source>
        <dbReference type="ARBA" id="ARBA00023115"/>
    </source>
</evidence>
<keyword evidence="15" id="KW-1185">Reference proteome</keyword>
<evidence type="ECO:0000256" key="7">
    <source>
        <dbReference type="ARBA" id="ARBA00022813"/>
    </source>
</evidence>
<comment type="cofactor">
    <cofactor evidence="1">
        <name>pyruvate</name>
        <dbReference type="ChEBI" id="CHEBI:15361"/>
    </cofactor>
</comment>
<organism evidence="14 15">
    <name type="scientific">Boothiomyces macroporosus</name>
    <dbReference type="NCBI Taxonomy" id="261099"/>
    <lineage>
        <taxon>Eukaryota</taxon>
        <taxon>Fungi</taxon>
        <taxon>Fungi incertae sedis</taxon>
        <taxon>Chytridiomycota</taxon>
        <taxon>Chytridiomycota incertae sedis</taxon>
        <taxon>Chytridiomycetes</taxon>
        <taxon>Rhizophydiales</taxon>
        <taxon>Terramycetaceae</taxon>
        <taxon>Boothiomyces</taxon>
    </lineage>
</organism>
<dbReference type="InterPro" id="IPR016067">
    <property type="entry name" value="S-AdoMet_deCO2ase_core"/>
</dbReference>
<keyword evidence="5" id="KW-0949">S-adenosyl-L-methionine</keyword>
<keyword evidence="8" id="KW-0745">Spermidine biosynthesis</keyword>
<keyword evidence="12" id="KW-0704">Schiff base</keyword>
<protein>
    <recommendedName>
        <fullName evidence="4">adenosylmethionine decarboxylase</fullName>
        <ecNumber evidence="4">4.1.1.50</ecNumber>
    </recommendedName>
</protein>
<keyword evidence="11" id="KW-0456">Lyase</keyword>
<evidence type="ECO:0000256" key="5">
    <source>
        <dbReference type="ARBA" id="ARBA00022691"/>
    </source>
</evidence>
<dbReference type="AlphaFoldDB" id="A0AAD5Y7Q5"/>
<evidence type="ECO:0000256" key="1">
    <source>
        <dbReference type="ARBA" id="ARBA00001928"/>
    </source>
</evidence>
<dbReference type="GO" id="GO:0006597">
    <property type="term" value="P:spermine biosynthetic process"/>
    <property type="evidence" value="ECO:0007669"/>
    <property type="project" value="InterPro"/>
</dbReference>
<reference evidence="14" key="1">
    <citation type="submission" date="2020-05" db="EMBL/GenBank/DDBJ databases">
        <title>Phylogenomic resolution of chytrid fungi.</title>
        <authorList>
            <person name="Stajich J.E."/>
            <person name="Amses K."/>
            <person name="Simmons R."/>
            <person name="Seto K."/>
            <person name="Myers J."/>
            <person name="Bonds A."/>
            <person name="Quandt C.A."/>
            <person name="Barry K."/>
            <person name="Liu P."/>
            <person name="Grigoriev I."/>
            <person name="Longcore J.E."/>
            <person name="James T.Y."/>
        </authorList>
    </citation>
    <scope>NUCLEOTIDE SEQUENCE</scope>
    <source>
        <strain evidence="14">PLAUS21</strain>
    </source>
</reference>
<evidence type="ECO:0000256" key="3">
    <source>
        <dbReference type="ARBA" id="ARBA00008466"/>
    </source>
</evidence>
<dbReference type="PANTHER" id="PTHR11570:SF0">
    <property type="entry name" value="S-ADENOSYLMETHIONINE DECARBOXYLASE PROENZYME"/>
    <property type="match status" value="1"/>
</dbReference>
<dbReference type="GO" id="GO:0004014">
    <property type="term" value="F:adenosylmethionine decarboxylase activity"/>
    <property type="evidence" value="ECO:0007669"/>
    <property type="project" value="UniProtKB-EC"/>
</dbReference>
<dbReference type="InterPro" id="IPR048283">
    <property type="entry name" value="AdoMetDC-like"/>
</dbReference>
<evidence type="ECO:0000256" key="4">
    <source>
        <dbReference type="ARBA" id="ARBA00012357"/>
    </source>
</evidence>
<keyword evidence="6" id="KW-0210">Decarboxylase</keyword>
<dbReference type="Gene3D" id="3.60.90.10">
    <property type="entry name" value="S-adenosylmethionine decarboxylase"/>
    <property type="match status" value="1"/>
</dbReference>
<accession>A0AAD5Y7Q5</accession>